<reference evidence="2" key="1">
    <citation type="submission" date="2020-05" db="UniProtKB">
        <authorList>
            <consortium name="EnsemblMetazoa"/>
        </authorList>
    </citation>
    <scope>IDENTIFICATION</scope>
    <source>
        <strain evidence="2">MAF</strain>
    </source>
</reference>
<dbReference type="EnsemblMetazoa" id="AMEM005378-RA">
    <property type="protein sequence ID" value="AMEM005378-PA"/>
    <property type="gene ID" value="AMEM005378"/>
</dbReference>
<protein>
    <submittedName>
        <fullName evidence="2">Uncharacterized protein</fullName>
    </submittedName>
</protein>
<dbReference type="Proteomes" id="UP000075903">
    <property type="component" value="Unassembled WGS sequence"/>
</dbReference>
<dbReference type="AlphaFoldDB" id="A0A182UXK4"/>
<name>A0A182UXK4_ANOME</name>
<dbReference type="VEuPathDB" id="VectorBase:AMEM005378"/>
<feature type="transmembrane region" description="Helical" evidence="1">
    <location>
        <begin position="86"/>
        <end position="106"/>
    </location>
</feature>
<evidence type="ECO:0000313" key="2">
    <source>
        <dbReference type="EnsemblMetazoa" id="AMEM005378-PA"/>
    </source>
</evidence>
<evidence type="ECO:0000256" key="1">
    <source>
        <dbReference type="SAM" id="Phobius"/>
    </source>
</evidence>
<proteinExistence type="predicted"/>
<keyword evidence="1" id="KW-1133">Transmembrane helix</keyword>
<sequence length="108" mass="12838">MRHVPQAALQCRRRCTSLCPVPEGVHRTVGARSRIRCSTRRVHFHPFQGANPRMGEVFGSNTKFFSRPTSMDECCEYFRKYTTTLLYLNFCLLLCYYDYSFFFFYFSL</sequence>
<keyword evidence="1" id="KW-0812">Transmembrane</keyword>
<accession>A0A182UXK4</accession>
<organism evidence="2 3">
    <name type="scientific">Anopheles merus</name>
    <name type="common">Mosquito</name>
    <dbReference type="NCBI Taxonomy" id="30066"/>
    <lineage>
        <taxon>Eukaryota</taxon>
        <taxon>Metazoa</taxon>
        <taxon>Ecdysozoa</taxon>
        <taxon>Arthropoda</taxon>
        <taxon>Hexapoda</taxon>
        <taxon>Insecta</taxon>
        <taxon>Pterygota</taxon>
        <taxon>Neoptera</taxon>
        <taxon>Endopterygota</taxon>
        <taxon>Diptera</taxon>
        <taxon>Nematocera</taxon>
        <taxon>Culicoidea</taxon>
        <taxon>Culicidae</taxon>
        <taxon>Anophelinae</taxon>
        <taxon>Anopheles</taxon>
    </lineage>
</organism>
<evidence type="ECO:0000313" key="3">
    <source>
        <dbReference type="Proteomes" id="UP000075903"/>
    </source>
</evidence>
<keyword evidence="3" id="KW-1185">Reference proteome</keyword>
<keyword evidence="1" id="KW-0472">Membrane</keyword>